<dbReference type="PANTHER" id="PTHR16631:SF17">
    <property type="entry name" value="GLUCAN ENDO-1,3-BETA-GLUCOSIDASE BTGC"/>
    <property type="match status" value="1"/>
</dbReference>
<comment type="caution">
    <text evidence="16">The sequence shown here is derived from an EMBL/GenBank/DDBJ whole genome shotgun (WGS) entry which is preliminary data.</text>
</comment>
<keyword evidence="5" id="KW-0964">Secreted</keyword>
<evidence type="ECO:0000256" key="3">
    <source>
        <dbReference type="ARBA" id="ARBA00022475"/>
    </source>
</evidence>
<evidence type="ECO:0000256" key="13">
    <source>
        <dbReference type="ARBA" id="ARBA00037649"/>
    </source>
</evidence>
<accession>A0ABU2ZPW9</accession>
<evidence type="ECO:0000256" key="11">
    <source>
        <dbReference type="ARBA" id="ARBA00023316"/>
    </source>
</evidence>
<name>A0ABU2ZPW9_9ALTE</name>
<dbReference type="SUPFAM" id="SSF51445">
    <property type="entry name" value="(Trans)glycosidases"/>
    <property type="match status" value="1"/>
</dbReference>
<keyword evidence="12" id="KW-0624">Polysaccharide degradation</keyword>
<keyword evidence="7 16" id="KW-0378">Hydrolase</keyword>
<sequence length="318" mass="36389">MSKYARESIIKGNQLLMPPGDAICYSGYREGQSPQTGDFPSYNEIHEDLLLLAPHWSYLRLYDCSQHALTVLKVIVENNLDFKVMLGVDLGAEMSNPNCPWGADYPDHVLQQNTQANEREIQRLVTLCNTYEDIVFAASIGNEASVEWNDHMVSVDRLVHYAKHVKQNIAQPVTFCENYVPWRDKLKPLVEVVDFISIHTYPVWEYHTIDSALDYTQLNYQSVEEVHPNMPIVITEAGWTTTSNGRGIEPWNASVQLQSEYCKQLAQWSKQENIMTFMFEAFDEPWKGSADAAEPEKHWGFFFVDRTPKPVMNGVFGG</sequence>
<dbReference type="InterPro" id="IPR000490">
    <property type="entry name" value="Glyco_hydro_17"/>
</dbReference>
<keyword evidence="10" id="KW-0119">Carbohydrate metabolism</keyword>
<protein>
    <recommendedName>
        <fullName evidence="15">Endo-1,3-beta-glucanase btgC</fullName>
    </recommendedName>
    <alternativeName>
        <fullName evidence="14">Laminarinase btgC</fullName>
    </alternativeName>
</protein>
<evidence type="ECO:0000256" key="9">
    <source>
        <dbReference type="ARBA" id="ARBA00023180"/>
    </source>
</evidence>
<comment type="subcellular location">
    <subcellularLocation>
        <location evidence="2">Cell membrane</location>
    </subcellularLocation>
    <subcellularLocation>
        <location evidence="1">Secreted</location>
        <location evidence="1">Cell wall</location>
    </subcellularLocation>
</comment>
<evidence type="ECO:0000256" key="15">
    <source>
        <dbReference type="ARBA" id="ARBA00043078"/>
    </source>
</evidence>
<evidence type="ECO:0000256" key="4">
    <source>
        <dbReference type="ARBA" id="ARBA00022512"/>
    </source>
</evidence>
<evidence type="ECO:0000256" key="6">
    <source>
        <dbReference type="ARBA" id="ARBA00022729"/>
    </source>
</evidence>
<gene>
    <name evidence="16" type="ORF">RM552_07370</name>
</gene>
<keyword evidence="9" id="KW-0325">Glycoprotein</keyword>
<evidence type="ECO:0000313" key="16">
    <source>
        <dbReference type="EMBL" id="MDT0594655.1"/>
    </source>
</evidence>
<keyword evidence="3" id="KW-1003">Cell membrane</keyword>
<evidence type="ECO:0000256" key="12">
    <source>
        <dbReference type="ARBA" id="ARBA00023326"/>
    </source>
</evidence>
<keyword evidence="4" id="KW-0134">Cell wall</keyword>
<dbReference type="EMBL" id="JAVRHX010000001">
    <property type="protein sequence ID" value="MDT0594655.1"/>
    <property type="molecule type" value="Genomic_DNA"/>
</dbReference>
<evidence type="ECO:0000256" key="7">
    <source>
        <dbReference type="ARBA" id="ARBA00022801"/>
    </source>
</evidence>
<dbReference type="InterPro" id="IPR050732">
    <property type="entry name" value="Beta-glucan_modifiers"/>
</dbReference>
<dbReference type="Proteomes" id="UP001253545">
    <property type="component" value="Unassembled WGS sequence"/>
</dbReference>
<evidence type="ECO:0000256" key="8">
    <source>
        <dbReference type="ARBA" id="ARBA00023136"/>
    </source>
</evidence>
<evidence type="ECO:0000256" key="14">
    <source>
        <dbReference type="ARBA" id="ARBA00042373"/>
    </source>
</evidence>
<proteinExistence type="predicted"/>
<dbReference type="Pfam" id="PF00332">
    <property type="entry name" value="Glyco_hydro_17"/>
    <property type="match status" value="1"/>
</dbReference>
<comment type="function">
    <text evidence="13">Glucanases play a role in cell expansion during growth, in cell-cell fusion during mating, and in spore release during sporulation. This enzyme may be involved in beta-glucan degradation. Active on laminarin and lichenan.</text>
</comment>
<keyword evidence="8" id="KW-0472">Membrane</keyword>
<dbReference type="GO" id="GO:0016787">
    <property type="term" value="F:hydrolase activity"/>
    <property type="evidence" value="ECO:0007669"/>
    <property type="project" value="UniProtKB-KW"/>
</dbReference>
<evidence type="ECO:0000256" key="10">
    <source>
        <dbReference type="ARBA" id="ARBA00023277"/>
    </source>
</evidence>
<keyword evidence="6" id="KW-0732">Signal</keyword>
<organism evidence="16 17">
    <name type="scientific">Glaciecola petra</name>
    <dbReference type="NCBI Taxonomy" id="3075602"/>
    <lineage>
        <taxon>Bacteria</taxon>
        <taxon>Pseudomonadati</taxon>
        <taxon>Pseudomonadota</taxon>
        <taxon>Gammaproteobacteria</taxon>
        <taxon>Alteromonadales</taxon>
        <taxon>Alteromonadaceae</taxon>
        <taxon>Glaciecola</taxon>
    </lineage>
</organism>
<evidence type="ECO:0000256" key="5">
    <source>
        <dbReference type="ARBA" id="ARBA00022525"/>
    </source>
</evidence>
<evidence type="ECO:0000256" key="2">
    <source>
        <dbReference type="ARBA" id="ARBA00004236"/>
    </source>
</evidence>
<dbReference type="InterPro" id="IPR017853">
    <property type="entry name" value="GH"/>
</dbReference>
<evidence type="ECO:0000313" key="17">
    <source>
        <dbReference type="Proteomes" id="UP001253545"/>
    </source>
</evidence>
<keyword evidence="11" id="KW-0961">Cell wall biogenesis/degradation</keyword>
<dbReference type="Gene3D" id="3.20.20.80">
    <property type="entry name" value="Glycosidases"/>
    <property type="match status" value="1"/>
</dbReference>
<dbReference type="RefSeq" id="WP_311368119.1">
    <property type="nucleotide sequence ID" value="NZ_JAVRHX010000001.1"/>
</dbReference>
<dbReference type="PANTHER" id="PTHR16631">
    <property type="entry name" value="GLUCAN 1,3-BETA-GLUCOSIDASE"/>
    <property type="match status" value="1"/>
</dbReference>
<keyword evidence="17" id="KW-1185">Reference proteome</keyword>
<reference evidence="16 17" key="1">
    <citation type="submission" date="2023-09" db="EMBL/GenBank/DDBJ databases">
        <authorList>
            <person name="Rey-Velasco X."/>
        </authorList>
    </citation>
    <scope>NUCLEOTIDE SEQUENCE [LARGE SCALE GENOMIC DNA]</scope>
    <source>
        <strain evidence="16 17">P117</strain>
    </source>
</reference>
<evidence type="ECO:0000256" key="1">
    <source>
        <dbReference type="ARBA" id="ARBA00004191"/>
    </source>
</evidence>